<dbReference type="OrthoDB" id="547796at2759"/>
<evidence type="ECO:0000256" key="2">
    <source>
        <dbReference type="ARBA" id="ARBA00022617"/>
    </source>
</evidence>
<evidence type="ECO:0000256" key="1">
    <source>
        <dbReference type="ARBA" id="ARBA00004240"/>
    </source>
</evidence>
<keyword evidence="2" id="KW-0349">Heme</keyword>
<evidence type="ECO:0000256" key="4">
    <source>
        <dbReference type="ARBA" id="ARBA00022824"/>
    </source>
</evidence>
<evidence type="ECO:0000313" key="9">
    <source>
        <dbReference type="EMBL" id="EWC47345.1"/>
    </source>
</evidence>
<sequence length="153" mass="16689">MDSPAEVVPIFTPLNILLLSAAAYLVYMRLQPAVLPSIPSPAPPAVFTTYTPRMLQKYNGTDDARILIAVKGTVFDMSSGRMFYGPGAPYNIFAGRDASRGLAKGLLQDDMLTSVDKPVDGLGDLTPEEQQTLAGWYEQFEGKYLIVGELKNE</sequence>
<keyword evidence="7" id="KW-1133">Transmembrane helix</keyword>
<comment type="similarity">
    <text evidence="6">Belongs to the cytochrome b5 family. MAPR subfamily.</text>
</comment>
<keyword evidence="7" id="KW-0472">Membrane</keyword>
<name>W7IE95_9PEZI</name>
<protein>
    <recommendedName>
        <fullName evidence="8">Cytochrome b5 heme-binding domain-containing protein</fullName>
    </recommendedName>
</protein>
<accession>W7IE95</accession>
<proteinExistence type="inferred from homology"/>
<dbReference type="GO" id="GO:0005783">
    <property type="term" value="C:endoplasmic reticulum"/>
    <property type="evidence" value="ECO:0007669"/>
    <property type="project" value="UniProtKB-SubCell"/>
</dbReference>
<feature type="transmembrane region" description="Helical" evidence="7">
    <location>
        <begin position="6"/>
        <end position="27"/>
    </location>
</feature>
<organism evidence="9 10">
    <name type="scientific">Drechslerella stenobrocha 248</name>
    <dbReference type="NCBI Taxonomy" id="1043628"/>
    <lineage>
        <taxon>Eukaryota</taxon>
        <taxon>Fungi</taxon>
        <taxon>Dikarya</taxon>
        <taxon>Ascomycota</taxon>
        <taxon>Pezizomycotina</taxon>
        <taxon>Orbiliomycetes</taxon>
        <taxon>Orbiliales</taxon>
        <taxon>Orbiliaceae</taxon>
        <taxon>Drechslerella</taxon>
    </lineage>
</organism>
<evidence type="ECO:0000256" key="3">
    <source>
        <dbReference type="ARBA" id="ARBA00022723"/>
    </source>
</evidence>
<keyword evidence="10" id="KW-1185">Reference proteome</keyword>
<dbReference type="PANTHER" id="PTHR10281:SF72">
    <property type="entry name" value="NEUDESIN"/>
    <property type="match status" value="1"/>
</dbReference>
<dbReference type="SMART" id="SM01117">
    <property type="entry name" value="Cyt-b5"/>
    <property type="match status" value="1"/>
</dbReference>
<evidence type="ECO:0000256" key="5">
    <source>
        <dbReference type="ARBA" id="ARBA00023004"/>
    </source>
</evidence>
<dbReference type="InterPro" id="IPR001199">
    <property type="entry name" value="Cyt_B5-like_heme/steroid-bd"/>
</dbReference>
<dbReference type="SUPFAM" id="SSF55856">
    <property type="entry name" value="Cytochrome b5-like heme/steroid binding domain"/>
    <property type="match status" value="1"/>
</dbReference>
<dbReference type="GO" id="GO:0046872">
    <property type="term" value="F:metal ion binding"/>
    <property type="evidence" value="ECO:0007669"/>
    <property type="project" value="UniProtKB-KW"/>
</dbReference>
<evidence type="ECO:0000259" key="8">
    <source>
        <dbReference type="SMART" id="SM01117"/>
    </source>
</evidence>
<reference evidence="9 10" key="1">
    <citation type="submission" date="2013-05" db="EMBL/GenBank/DDBJ databases">
        <title>Drechslerella stenobrocha genome reveals carnivorous origination and mechanical trapping mechanism of predatory fungi.</title>
        <authorList>
            <person name="Liu X."/>
            <person name="Zhang W."/>
            <person name="Liu K."/>
        </authorList>
    </citation>
    <scope>NUCLEOTIDE SEQUENCE [LARGE SCALE GENOMIC DNA]</scope>
    <source>
        <strain evidence="9 10">248</strain>
    </source>
</reference>
<dbReference type="InterPro" id="IPR050577">
    <property type="entry name" value="MAPR/NEUFC/NENF-like"/>
</dbReference>
<dbReference type="HOGENOM" id="CLU_042860_1_1_1"/>
<keyword evidence="4" id="KW-0256">Endoplasmic reticulum</keyword>
<dbReference type="Proteomes" id="UP000024837">
    <property type="component" value="Unassembled WGS sequence"/>
</dbReference>
<dbReference type="GO" id="GO:0020037">
    <property type="term" value="F:heme binding"/>
    <property type="evidence" value="ECO:0007669"/>
    <property type="project" value="UniProtKB-ARBA"/>
</dbReference>
<keyword evidence="5" id="KW-0408">Iron</keyword>
<dbReference type="InterPro" id="IPR036400">
    <property type="entry name" value="Cyt_B5-like_heme/steroid_sf"/>
</dbReference>
<comment type="subcellular location">
    <subcellularLocation>
        <location evidence="1">Endoplasmic reticulum</location>
    </subcellularLocation>
</comment>
<evidence type="ECO:0000256" key="6">
    <source>
        <dbReference type="ARBA" id="ARBA00038357"/>
    </source>
</evidence>
<keyword evidence="7" id="KW-0812">Transmembrane</keyword>
<dbReference type="Gene3D" id="3.10.120.10">
    <property type="entry name" value="Cytochrome b5-like heme/steroid binding domain"/>
    <property type="match status" value="1"/>
</dbReference>
<feature type="domain" description="Cytochrome b5 heme-binding" evidence="8">
    <location>
        <begin position="50"/>
        <end position="151"/>
    </location>
</feature>
<evidence type="ECO:0000256" key="7">
    <source>
        <dbReference type="SAM" id="Phobius"/>
    </source>
</evidence>
<dbReference type="FunFam" id="3.10.120.10:FF:000003">
    <property type="entry name" value="membrane-associated progesterone receptor component 1"/>
    <property type="match status" value="1"/>
</dbReference>
<dbReference type="Pfam" id="PF00173">
    <property type="entry name" value="Cyt-b5"/>
    <property type="match status" value="1"/>
</dbReference>
<dbReference type="PANTHER" id="PTHR10281">
    <property type="entry name" value="MEMBRANE-ASSOCIATED PROGESTERONE RECEPTOR COMPONENT-RELATED"/>
    <property type="match status" value="1"/>
</dbReference>
<dbReference type="AlphaFoldDB" id="W7IE95"/>
<gene>
    <name evidence="9" type="ORF">DRE_00313</name>
</gene>
<dbReference type="GO" id="GO:0016020">
    <property type="term" value="C:membrane"/>
    <property type="evidence" value="ECO:0007669"/>
    <property type="project" value="TreeGrafter"/>
</dbReference>
<keyword evidence="3" id="KW-0479">Metal-binding</keyword>
<dbReference type="EMBL" id="KI966410">
    <property type="protein sequence ID" value="EWC47345.1"/>
    <property type="molecule type" value="Genomic_DNA"/>
</dbReference>
<evidence type="ECO:0000313" key="10">
    <source>
        <dbReference type="Proteomes" id="UP000024837"/>
    </source>
</evidence>